<dbReference type="EMBL" id="GBRH01270508">
    <property type="protein sequence ID" value="JAD27387.1"/>
    <property type="molecule type" value="Transcribed_RNA"/>
</dbReference>
<name>A0A0A8YXP4_ARUDO</name>
<accession>A0A0A8YXP4</accession>
<organism evidence="1">
    <name type="scientific">Arundo donax</name>
    <name type="common">Giant reed</name>
    <name type="synonym">Donax arundinaceus</name>
    <dbReference type="NCBI Taxonomy" id="35708"/>
    <lineage>
        <taxon>Eukaryota</taxon>
        <taxon>Viridiplantae</taxon>
        <taxon>Streptophyta</taxon>
        <taxon>Embryophyta</taxon>
        <taxon>Tracheophyta</taxon>
        <taxon>Spermatophyta</taxon>
        <taxon>Magnoliopsida</taxon>
        <taxon>Liliopsida</taxon>
        <taxon>Poales</taxon>
        <taxon>Poaceae</taxon>
        <taxon>PACMAD clade</taxon>
        <taxon>Arundinoideae</taxon>
        <taxon>Arundineae</taxon>
        <taxon>Arundo</taxon>
    </lineage>
</organism>
<protein>
    <submittedName>
        <fullName evidence="1">Uncharacterized protein</fullName>
    </submittedName>
</protein>
<reference evidence="1" key="2">
    <citation type="journal article" date="2015" name="Data Brief">
        <title>Shoot transcriptome of the giant reed, Arundo donax.</title>
        <authorList>
            <person name="Barrero R.A."/>
            <person name="Guerrero F.D."/>
            <person name="Moolhuijzen P."/>
            <person name="Goolsby J.A."/>
            <person name="Tidwell J."/>
            <person name="Bellgard S.E."/>
            <person name="Bellgard M.I."/>
        </authorList>
    </citation>
    <scope>NUCLEOTIDE SEQUENCE</scope>
    <source>
        <tissue evidence="1">Shoot tissue taken approximately 20 cm above the soil surface</tissue>
    </source>
</reference>
<proteinExistence type="predicted"/>
<sequence length="10" mass="1048">MAGNNIQTSI</sequence>
<evidence type="ECO:0000313" key="1">
    <source>
        <dbReference type="EMBL" id="JAD27387.1"/>
    </source>
</evidence>
<reference evidence="1" key="1">
    <citation type="submission" date="2014-09" db="EMBL/GenBank/DDBJ databases">
        <authorList>
            <person name="Magalhaes I.L.F."/>
            <person name="Oliveira U."/>
            <person name="Santos F.R."/>
            <person name="Vidigal T.H.D.A."/>
            <person name="Brescovit A.D."/>
            <person name="Santos A.J."/>
        </authorList>
    </citation>
    <scope>NUCLEOTIDE SEQUENCE</scope>
    <source>
        <tissue evidence="1">Shoot tissue taken approximately 20 cm above the soil surface</tissue>
    </source>
</reference>